<gene>
    <name evidence="2" type="ORF">MRZ06_00515</name>
</gene>
<dbReference type="Proteomes" id="UP000830343">
    <property type="component" value="Chromosome"/>
</dbReference>
<keyword evidence="3" id="KW-1185">Reference proteome</keyword>
<sequence length="125" mass="15286">MNKLHRKQVELLWKHEKYKVMYYSQRQYLYIRTRLNEGLDDLAELKQILTTTYSMKPTQGSMRNSFEHMWGYFKKQATPEEKENFFSLCTEVLINDKEIKHFLYHLAQKYDVTYLKESTILLDEM</sequence>
<reference evidence="2" key="1">
    <citation type="submission" date="2022-03" db="EMBL/GenBank/DDBJ databases">
        <authorList>
            <person name="Vrbovska V."/>
            <person name="Kovarovic V."/>
            <person name="Botka T."/>
            <person name="Pantucek R."/>
        </authorList>
    </citation>
    <scope>NUCLEOTIDE SEQUENCE</scope>
    <source>
        <strain evidence="2">CCM 2609</strain>
    </source>
</reference>
<protein>
    <submittedName>
        <fullName evidence="2">YbgA family protein</fullName>
    </submittedName>
</protein>
<dbReference type="Pfam" id="PF08349">
    <property type="entry name" value="DUF1722"/>
    <property type="match status" value="1"/>
</dbReference>
<name>A0ABY3ZUL4_9STAP</name>
<evidence type="ECO:0000313" key="2">
    <source>
        <dbReference type="EMBL" id="UOB20599.1"/>
    </source>
</evidence>
<dbReference type="InterPro" id="IPR013560">
    <property type="entry name" value="DUF1722"/>
</dbReference>
<organism evidence="2 3">
    <name type="scientific">Macrococcus armenti</name>
    <dbReference type="NCBI Taxonomy" id="2875764"/>
    <lineage>
        <taxon>Bacteria</taxon>
        <taxon>Bacillati</taxon>
        <taxon>Bacillota</taxon>
        <taxon>Bacilli</taxon>
        <taxon>Bacillales</taxon>
        <taxon>Staphylococcaceae</taxon>
        <taxon>Macrococcus</taxon>
    </lineage>
</organism>
<evidence type="ECO:0000259" key="1">
    <source>
        <dbReference type="Pfam" id="PF08349"/>
    </source>
</evidence>
<feature type="domain" description="DUF1722" evidence="1">
    <location>
        <begin position="17"/>
        <end position="121"/>
    </location>
</feature>
<dbReference type="RefSeq" id="WP_243365912.1">
    <property type="nucleotide sequence ID" value="NZ_CP094348.1"/>
</dbReference>
<evidence type="ECO:0000313" key="3">
    <source>
        <dbReference type="Proteomes" id="UP000830343"/>
    </source>
</evidence>
<dbReference type="EMBL" id="CP094348">
    <property type="protein sequence ID" value="UOB20599.1"/>
    <property type="molecule type" value="Genomic_DNA"/>
</dbReference>
<reference evidence="2" key="2">
    <citation type="submission" date="2022-04" db="EMBL/GenBank/DDBJ databases">
        <title>Antimicrobial genetic elements in methicillin-resistant Macrococcus armenti.</title>
        <authorList>
            <person name="Keller J.E."/>
            <person name="Schwendener S."/>
            <person name="Pantucek R."/>
            <person name="Perreten V."/>
        </authorList>
    </citation>
    <scope>NUCLEOTIDE SEQUENCE</scope>
    <source>
        <strain evidence="2">CCM 2609</strain>
    </source>
</reference>
<proteinExistence type="predicted"/>
<accession>A0ABY3ZUL4</accession>